<organism evidence="1 2">
    <name type="scientific">Medicago truncatula</name>
    <name type="common">Barrel medic</name>
    <name type="synonym">Medicago tribuloides</name>
    <dbReference type="NCBI Taxonomy" id="3880"/>
    <lineage>
        <taxon>Eukaryota</taxon>
        <taxon>Viridiplantae</taxon>
        <taxon>Streptophyta</taxon>
        <taxon>Embryophyta</taxon>
        <taxon>Tracheophyta</taxon>
        <taxon>Spermatophyta</taxon>
        <taxon>Magnoliopsida</taxon>
        <taxon>eudicotyledons</taxon>
        <taxon>Gunneridae</taxon>
        <taxon>Pentapetalae</taxon>
        <taxon>rosids</taxon>
        <taxon>fabids</taxon>
        <taxon>Fabales</taxon>
        <taxon>Fabaceae</taxon>
        <taxon>Papilionoideae</taxon>
        <taxon>50 kb inversion clade</taxon>
        <taxon>NPAAA clade</taxon>
        <taxon>Hologalegina</taxon>
        <taxon>IRL clade</taxon>
        <taxon>Trifolieae</taxon>
        <taxon>Medicago</taxon>
    </lineage>
</organism>
<dbReference type="Gramene" id="rna42450">
    <property type="protein sequence ID" value="RHN47807.1"/>
    <property type="gene ID" value="gene42450"/>
</dbReference>
<sequence length="150" mass="17485">MISEPQFAKLHFELSPTSLMVRTRRLDHVSRTLHLLECEPEKFEFGRNNLVKLDPIFKLPLRYGKLFKEKMHKIKNKSKRLFRAPKLLLEKKNDMNNIRDRQSLYISCDIGNSKFNIVNSCNGLLCLSNPYTEKPFSDLQPSHGGVHKTS</sequence>
<proteinExistence type="predicted"/>
<gene>
    <name evidence="1" type="ORF">MtrunA17_Chr7g0257001</name>
</gene>
<name>A0A396HA41_MEDTR</name>
<comment type="caution">
    <text evidence="1">The sequence shown here is derived from an EMBL/GenBank/DDBJ whole genome shotgun (WGS) entry which is preliminary data.</text>
</comment>
<evidence type="ECO:0000313" key="2">
    <source>
        <dbReference type="Proteomes" id="UP000265566"/>
    </source>
</evidence>
<reference evidence="2" key="1">
    <citation type="journal article" date="2018" name="Nat. Plants">
        <title>Whole-genome landscape of Medicago truncatula symbiotic genes.</title>
        <authorList>
            <person name="Pecrix Y."/>
            <person name="Staton S.E."/>
            <person name="Sallet E."/>
            <person name="Lelandais-Briere C."/>
            <person name="Moreau S."/>
            <person name="Carrere S."/>
            <person name="Blein T."/>
            <person name="Jardinaud M.F."/>
            <person name="Latrasse D."/>
            <person name="Zouine M."/>
            <person name="Zahm M."/>
            <person name="Kreplak J."/>
            <person name="Mayjonade B."/>
            <person name="Satge C."/>
            <person name="Perez M."/>
            <person name="Cauet S."/>
            <person name="Marande W."/>
            <person name="Chantry-Darmon C."/>
            <person name="Lopez-Roques C."/>
            <person name="Bouchez O."/>
            <person name="Berard A."/>
            <person name="Debelle F."/>
            <person name="Munos S."/>
            <person name="Bendahmane A."/>
            <person name="Berges H."/>
            <person name="Niebel A."/>
            <person name="Buitink J."/>
            <person name="Frugier F."/>
            <person name="Benhamed M."/>
            <person name="Crespi M."/>
            <person name="Gouzy J."/>
            <person name="Gamas P."/>
        </authorList>
    </citation>
    <scope>NUCLEOTIDE SEQUENCE [LARGE SCALE GENOMIC DNA]</scope>
    <source>
        <strain evidence="2">cv. Jemalong A17</strain>
    </source>
</reference>
<protein>
    <submittedName>
        <fullName evidence="1">Uncharacterized protein</fullName>
    </submittedName>
</protein>
<accession>A0A396HA41</accession>
<dbReference type="AlphaFoldDB" id="A0A396HA41"/>
<evidence type="ECO:0000313" key="1">
    <source>
        <dbReference type="EMBL" id="RHN47807.1"/>
    </source>
</evidence>
<dbReference type="EMBL" id="PSQE01000007">
    <property type="protein sequence ID" value="RHN47807.1"/>
    <property type="molecule type" value="Genomic_DNA"/>
</dbReference>
<dbReference type="Proteomes" id="UP000265566">
    <property type="component" value="Chromosome 7"/>
</dbReference>